<dbReference type="Gene3D" id="1.10.630.10">
    <property type="entry name" value="Cytochrome P450"/>
    <property type="match status" value="1"/>
</dbReference>
<dbReference type="Proteomes" id="UP001500610">
    <property type="component" value="Unassembled WGS sequence"/>
</dbReference>
<name>A0ABP9IW25_9ACTN</name>
<evidence type="ECO:0000313" key="4">
    <source>
        <dbReference type="Proteomes" id="UP001500610"/>
    </source>
</evidence>
<sequence>MTSSAARAPDRPSPPPPLNVTSLSFWGQTADEREDTFRLLRADAPVSWQPPMEGALMPPQQEGLWVVTRHEHVLEASRRPEVYCSSQGWQFEEVPEDILEAASSIIGMDNPRHQKLRRLVSSAFTPRQVTRLIEQIQHQARQVVDRLLDAKCGDFVDLVAKPLPMWTVNELMGLDDNLREEATALADGMVSYNDPAVAAGREAGQVLNDSLVGLLTLGLDLAAHRRRHPAADLMTNLVQAEVDGQKLTDEEIASFFVLLTVAGNDTSRNATSHAVRALQDHPDQRRTLTQDFPGRIDAAVEEILRWSSPVMTVRRTATRDTTLGGQHIRAGDWVALMYPSANRDERVFTHPERFDLTRTPNPHVSFGGGGPHYCLGAFIARAQLRAILNELLHRAPTLEVDTPEYLVSNFVHGIKHMPCHIT</sequence>
<proteinExistence type="inferred from homology"/>
<dbReference type="CDD" id="cd11033">
    <property type="entry name" value="CYP142-like"/>
    <property type="match status" value="1"/>
</dbReference>
<gene>
    <name evidence="3" type="ORF">GCM10023257_69840</name>
</gene>
<evidence type="ECO:0000256" key="1">
    <source>
        <dbReference type="ARBA" id="ARBA00010617"/>
    </source>
</evidence>
<dbReference type="SUPFAM" id="SSF48264">
    <property type="entry name" value="Cytochrome P450"/>
    <property type="match status" value="1"/>
</dbReference>
<dbReference type="PRINTS" id="PR00359">
    <property type="entry name" value="BP450"/>
</dbReference>
<dbReference type="PANTHER" id="PTHR46696">
    <property type="entry name" value="P450, PUTATIVE (EUROFUNG)-RELATED"/>
    <property type="match status" value="1"/>
</dbReference>
<keyword evidence="4" id="KW-1185">Reference proteome</keyword>
<comment type="caution">
    <text evidence="3">The sequence shown here is derived from an EMBL/GenBank/DDBJ whole genome shotgun (WGS) entry which is preliminary data.</text>
</comment>
<comment type="similarity">
    <text evidence="1">Belongs to the cytochrome P450 family.</text>
</comment>
<feature type="region of interest" description="Disordered" evidence="2">
    <location>
        <begin position="1"/>
        <end position="22"/>
    </location>
</feature>
<dbReference type="Pfam" id="PF00067">
    <property type="entry name" value="p450"/>
    <property type="match status" value="1"/>
</dbReference>
<dbReference type="InterPro" id="IPR001128">
    <property type="entry name" value="Cyt_P450"/>
</dbReference>
<dbReference type="EMBL" id="BAABIV010000037">
    <property type="protein sequence ID" value="GAA5012358.1"/>
    <property type="molecule type" value="Genomic_DNA"/>
</dbReference>
<dbReference type="InterPro" id="IPR036396">
    <property type="entry name" value="Cyt_P450_sf"/>
</dbReference>
<evidence type="ECO:0000256" key="2">
    <source>
        <dbReference type="SAM" id="MobiDB-lite"/>
    </source>
</evidence>
<evidence type="ECO:0000313" key="3">
    <source>
        <dbReference type="EMBL" id="GAA5012358.1"/>
    </source>
</evidence>
<dbReference type="PANTHER" id="PTHR46696:SF4">
    <property type="entry name" value="BIOTIN BIOSYNTHESIS CYTOCHROME P450"/>
    <property type="match status" value="1"/>
</dbReference>
<accession>A0ABP9IW25</accession>
<reference evidence="4" key="1">
    <citation type="journal article" date="2019" name="Int. J. Syst. Evol. Microbiol.">
        <title>The Global Catalogue of Microorganisms (GCM) 10K type strain sequencing project: providing services to taxonomists for standard genome sequencing and annotation.</title>
        <authorList>
            <consortium name="The Broad Institute Genomics Platform"/>
            <consortium name="The Broad Institute Genome Sequencing Center for Infectious Disease"/>
            <person name="Wu L."/>
            <person name="Ma J."/>
        </authorList>
    </citation>
    <scope>NUCLEOTIDE SEQUENCE [LARGE SCALE GENOMIC DNA]</scope>
    <source>
        <strain evidence="4">JCM 17657</strain>
    </source>
</reference>
<dbReference type="RefSeq" id="WP_226028448.1">
    <property type="nucleotide sequence ID" value="NZ_BAABIV010000037.1"/>
</dbReference>
<dbReference type="InterPro" id="IPR002397">
    <property type="entry name" value="Cyt_P450_B"/>
</dbReference>
<organism evidence="3 4">
    <name type="scientific">Streptomyces hyderabadensis</name>
    <dbReference type="NCBI Taxonomy" id="598549"/>
    <lineage>
        <taxon>Bacteria</taxon>
        <taxon>Bacillati</taxon>
        <taxon>Actinomycetota</taxon>
        <taxon>Actinomycetes</taxon>
        <taxon>Kitasatosporales</taxon>
        <taxon>Streptomycetaceae</taxon>
        <taxon>Streptomyces</taxon>
    </lineage>
</organism>
<protein>
    <submittedName>
        <fullName evidence="3">Cytochrome P450</fullName>
    </submittedName>
</protein>